<reference evidence="1 2" key="1">
    <citation type="submission" date="2012-05" db="EMBL/GenBank/DDBJ databases">
        <authorList>
            <person name="Weinstock G."/>
            <person name="Sodergren E."/>
            <person name="Lobos E.A."/>
            <person name="Fulton L."/>
            <person name="Fulton R."/>
            <person name="Courtney L."/>
            <person name="Fronick C."/>
            <person name="O'Laughlin M."/>
            <person name="Godfrey J."/>
            <person name="Wilson R.M."/>
            <person name="Miner T."/>
            <person name="Farmer C."/>
            <person name="Delehaunty K."/>
            <person name="Cordes M."/>
            <person name="Minx P."/>
            <person name="Tomlinson C."/>
            <person name="Chen J."/>
            <person name="Wollam A."/>
            <person name="Pepin K.H."/>
            <person name="Bhonagiri V."/>
            <person name="Zhang X."/>
            <person name="Suruliraj S."/>
            <person name="Warren W."/>
            <person name="Mitreva M."/>
            <person name="Mardis E.R."/>
            <person name="Wilson R.K."/>
        </authorList>
    </citation>
    <scope>NUCLEOTIDE SEQUENCE [LARGE SCALE GENOMIC DNA]</scope>
    <source>
        <strain evidence="1 2">F0235</strain>
    </source>
</reference>
<dbReference type="RefSeq" id="WP_006062569.1">
    <property type="nucleotide sequence ID" value="NZ_KB290826.1"/>
</dbReference>
<gene>
    <name evidence="1" type="ORF">HMPREF9997_02766</name>
</gene>
<keyword evidence="2" id="KW-1185">Reference proteome</keyword>
<name>L1M8R7_9CORY</name>
<evidence type="ECO:0000313" key="2">
    <source>
        <dbReference type="Proteomes" id="UP000010445"/>
    </source>
</evidence>
<dbReference type="Proteomes" id="UP000010445">
    <property type="component" value="Unassembled WGS sequence"/>
</dbReference>
<protein>
    <recommendedName>
        <fullName evidence="3">Primosomal protein</fullName>
    </recommendedName>
</protein>
<dbReference type="EMBL" id="AMEM01000044">
    <property type="protein sequence ID" value="EKX87440.1"/>
    <property type="molecule type" value="Genomic_DNA"/>
</dbReference>
<organism evidence="1 2">
    <name type="scientific">Corynebacterium durum F0235</name>
    <dbReference type="NCBI Taxonomy" id="1035195"/>
    <lineage>
        <taxon>Bacteria</taxon>
        <taxon>Bacillati</taxon>
        <taxon>Actinomycetota</taxon>
        <taxon>Actinomycetes</taxon>
        <taxon>Mycobacteriales</taxon>
        <taxon>Corynebacteriaceae</taxon>
        <taxon>Corynebacterium</taxon>
    </lineage>
</organism>
<sequence>MAQQGIIPVKLSLTDGDFYTLWAPSWKEHGQEWQAFLGGDDNVYFFHSPAELLAFLSSDQEHDLQTHPKWGAFNSRDAARVVPTSKETMDLVGVPGFLAGRPSHENVSGVARSFAVARSLAGVCALTDVESFFNSHSMLMNVQRGSEHYAGEGGMSEWTSVGHAVLNNWDKILDSLDDIVFVPDTDADAVNAAQSDIDAANIAAEKRRAEEAEAAKKAEEEADPYDASVWGEAGIDPIKIAIDGRLLYSLRTYINGQPVFLGRYGEIYTFNNRRSLVRWLVEHSDHDLASVSTWSDIMEAANGGTLEVQVHSDNAYSFTGIADDIAKGPQAVDTDQMRQAYELLADAADWAADDAVNSILVADPALQEYIAYMLGATSGYVPSAPYTNEVAGWKQLEESLTKRFSKF</sequence>
<dbReference type="HOGENOM" id="CLU_653495_0_0_11"/>
<dbReference type="AlphaFoldDB" id="L1M8R7"/>
<dbReference type="STRING" id="1035195.HMPREF9997_02766"/>
<dbReference type="PATRIC" id="fig|1035195.3.peg.2480"/>
<evidence type="ECO:0008006" key="3">
    <source>
        <dbReference type="Google" id="ProtNLM"/>
    </source>
</evidence>
<dbReference type="eggNOG" id="ENOG502ZBFQ">
    <property type="taxonomic scope" value="Bacteria"/>
</dbReference>
<accession>L1M8R7</accession>
<comment type="caution">
    <text evidence="1">The sequence shown here is derived from an EMBL/GenBank/DDBJ whole genome shotgun (WGS) entry which is preliminary data.</text>
</comment>
<proteinExistence type="predicted"/>
<evidence type="ECO:0000313" key="1">
    <source>
        <dbReference type="EMBL" id="EKX87440.1"/>
    </source>
</evidence>
<dbReference type="OrthoDB" id="3350465at2"/>